<keyword evidence="1" id="KW-1133">Transmembrane helix</keyword>
<feature type="transmembrane region" description="Helical" evidence="1">
    <location>
        <begin position="12"/>
        <end position="36"/>
    </location>
</feature>
<dbReference type="AlphaFoldDB" id="A0A1F6G6N1"/>
<dbReference type="EMBL" id="MFMU01000004">
    <property type="protein sequence ID" value="OGG93758.1"/>
    <property type="molecule type" value="Genomic_DNA"/>
</dbReference>
<evidence type="ECO:0000256" key="1">
    <source>
        <dbReference type="SAM" id="Phobius"/>
    </source>
</evidence>
<keyword evidence="1" id="KW-0472">Membrane</keyword>
<proteinExistence type="predicted"/>
<reference evidence="2 3" key="1">
    <citation type="journal article" date="2016" name="Nat. Commun.">
        <title>Thousands of microbial genomes shed light on interconnected biogeochemical processes in an aquifer system.</title>
        <authorList>
            <person name="Anantharaman K."/>
            <person name="Brown C.T."/>
            <person name="Hug L.A."/>
            <person name="Sharon I."/>
            <person name="Castelle C.J."/>
            <person name="Probst A.J."/>
            <person name="Thomas B.C."/>
            <person name="Singh A."/>
            <person name="Wilkins M.J."/>
            <person name="Karaoz U."/>
            <person name="Brodie E.L."/>
            <person name="Williams K.H."/>
            <person name="Hubbard S.S."/>
            <person name="Banfield J.F."/>
        </authorList>
    </citation>
    <scope>NUCLEOTIDE SEQUENCE [LARGE SCALE GENOMIC DNA]</scope>
</reference>
<accession>A0A1F6G6N1</accession>
<dbReference type="STRING" id="1798533.A2609_00700"/>
<sequence>MNKRRAVDKVKISFRTLEIVAVALAVSAMAMCFIYWQIYGTKNPEITSKWLQSGGIASVMAQLPDQKITPKEFATSTDEVAARKPGEEIVSLRTANSQTFKSSKPGEFKAKIYTAPKYYLDKTSSTYKPIDTSTHQISDLAKSNPEKQFDEYIDAGVYQATWFADKPWDYKMFAGDSWIQYKALFSESASLTISVNKLKTSMNQTITLVDSTAPTKLQWTVAQSLGKSALTIQSPIAQDADGKEVKVVSYQIGGMLTYEVYTTGAVFPILVGLTTIANG</sequence>
<organism evidence="2 3">
    <name type="scientific">Candidatus Kaiserbacteria bacterium RIFOXYD1_FULL_47_14</name>
    <dbReference type="NCBI Taxonomy" id="1798533"/>
    <lineage>
        <taxon>Bacteria</taxon>
        <taxon>Candidatus Kaiseribacteriota</taxon>
    </lineage>
</organism>
<evidence type="ECO:0000313" key="2">
    <source>
        <dbReference type="EMBL" id="OGG93758.1"/>
    </source>
</evidence>
<gene>
    <name evidence="2" type="ORF">A2609_00700</name>
</gene>
<comment type="caution">
    <text evidence="2">The sequence shown here is derived from an EMBL/GenBank/DDBJ whole genome shotgun (WGS) entry which is preliminary data.</text>
</comment>
<keyword evidence="1" id="KW-0812">Transmembrane</keyword>
<dbReference type="Proteomes" id="UP000176867">
    <property type="component" value="Unassembled WGS sequence"/>
</dbReference>
<protein>
    <submittedName>
        <fullName evidence="2">Uncharacterized protein</fullName>
    </submittedName>
</protein>
<evidence type="ECO:0000313" key="3">
    <source>
        <dbReference type="Proteomes" id="UP000176867"/>
    </source>
</evidence>
<name>A0A1F6G6N1_9BACT</name>